<dbReference type="InterPro" id="IPR009283">
    <property type="entry name" value="Apyrase"/>
</dbReference>
<comment type="similarity">
    <text evidence="5">Belongs to the apyrase family.</text>
</comment>
<feature type="compositionally biased region" description="Polar residues" evidence="7">
    <location>
        <begin position="1695"/>
        <end position="1708"/>
    </location>
</feature>
<gene>
    <name evidence="10" type="primary">Cant1</name>
    <name evidence="10" type="ORF">AK812_SmicGene2023</name>
</gene>
<feature type="transmembrane region" description="Helical" evidence="8">
    <location>
        <begin position="487"/>
        <end position="512"/>
    </location>
</feature>
<organism evidence="10 11">
    <name type="scientific">Symbiodinium microadriaticum</name>
    <name type="common">Dinoflagellate</name>
    <name type="synonym">Zooxanthella microadriatica</name>
    <dbReference type="NCBI Taxonomy" id="2951"/>
    <lineage>
        <taxon>Eukaryota</taxon>
        <taxon>Sar</taxon>
        <taxon>Alveolata</taxon>
        <taxon>Dinophyceae</taxon>
        <taxon>Suessiales</taxon>
        <taxon>Symbiodiniaceae</taxon>
        <taxon>Symbiodinium</taxon>
    </lineage>
</organism>
<evidence type="ECO:0000256" key="4">
    <source>
        <dbReference type="ARBA" id="ARBA00022837"/>
    </source>
</evidence>
<keyword evidence="11" id="KW-1185">Reference proteome</keyword>
<dbReference type="GO" id="GO:0004382">
    <property type="term" value="F:GDP phosphatase activity"/>
    <property type="evidence" value="ECO:0007669"/>
    <property type="project" value="TreeGrafter"/>
</dbReference>
<dbReference type="EMBL" id="LSRX01000022">
    <property type="protein sequence ID" value="OLQ13872.1"/>
    <property type="molecule type" value="Genomic_DNA"/>
</dbReference>
<dbReference type="Pfam" id="PF02089">
    <property type="entry name" value="Palm_thioest"/>
    <property type="match status" value="2"/>
</dbReference>
<dbReference type="SUPFAM" id="SSF101887">
    <property type="entry name" value="Apyrase"/>
    <property type="match status" value="1"/>
</dbReference>
<evidence type="ECO:0000259" key="9">
    <source>
        <dbReference type="Pfam" id="PF06762"/>
    </source>
</evidence>
<keyword evidence="8" id="KW-0472">Membrane</keyword>
<feature type="compositionally biased region" description="Basic and acidic residues" evidence="7">
    <location>
        <begin position="327"/>
        <end position="337"/>
    </location>
</feature>
<evidence type="ECO:0000313" key="10">
    <source>
        <dbReference type="EMBL" id="OLQ13872.1"/>
    </source>
</evidence>
<sequence>MHSCCKMSRLVQDAHLEPGLAPHESPPRPRGWSSPSHLDALPRIQLLKSESPTEPVTSSSAMAPWWRSALLASLALAKPEDEAARLAALGVASILQFAPDATEVEAAGAASPGTPVVMMHGMGDFANNPMGMVPLRKLIAQTANAYVHSVELCSSPSKLSGCDSEVHCCAVRLCALVYFFAFLGNVLDGPIMWKLEAPAGYTSGVLVRLNEIALIPAVLVFLRPWWWPALLVCWKIWHDTTRAGGFWFFFGWDQMMDEIGFLSCLLSVTLTLYDHDGQSEDNQQPSTSSSGSSEAAEHLTPGQQEEREPVLQAEKAQNSPGLRSRRPASERADRVDEAMKRGATDLTEDVMALSVWQLLWHPLDPKPEGLERCHAVVDWARSMAEISLSLASFRLFFAAGLIKMRAGSPCWKDLTCLYDHYETQPMPNSAAWYFHNYTPRPFLRIMQWFAIDVSECIVPFLLLGFAVSMGPLGVLRRELLRRDEWYLQWLACFPARLVGSVTIMTFVLGMFVGGNYAFLHPLSLVALVASMGIVEGVPMQKKSVSPEKAVYRLVMPWLTLLLLLFAFLPSLRAFAWLSMGNERLGILEPLAQSGFVRAAGQMNLGIAYNHHAYFAGAVHTRNEMVLFADAGEGLIELDIPYKVGRPDRAPRQTSPLHRRFAWQWWFLALGSDPSWLMSFMELLCHRDRVAWEAVEWNDKDQSNGFFMTMDAQVDQFARVVRADKNLSNGFNAVGFSQGNTVIRGYIHKYNDPPVRSFLSMHGVLMGVNGLPQCQGLDLFAEQSMQLSLMQEYTAASMECLRAELGHHVPTSAPQHLRLHASFKSREPETLDDSLFWKRATSPTSETETDDLSRSSLSSFERSSSDETLEQELESVREVTHLSKARALALQKELLAAFSAPSFQKCFSELVRGKKRVLYEQLVCKQQMELIGKYGFEVSSAGLMDMQQALKKFSDDPDILVNDMAIEEALAIDRTHISQSNEEQIHAKHNPKPVTSVSVCDLLRSQLVSFGYAPFQSSIKQLKDTVDSQLGHPDPQGYYHLPGRAELALQVQKEILPSFGFEGSKVGVQEMIMHCARFLKNREVALLLDAVNAIELASLLWLAQEAWHDAREAMLLATQESGAVGRRHSVVFRPRNANITFQFLWYAAVTLKRFEGREYVQDHLAQANYYRDAANLGEYRSGAHFLPYINNEVKGQENATYKENFKSLEKLVLVMAEDDTMVHPKESEHFGYFKDGSTETLVDMRDAPWYTDDWFGLKSLDQDKKIDFFSTPGNHLRFKTDFLVEMVKKYFVTSSDTVWAQRLHGGRWCNTSRAGSTMPQLQRIPLPSDHSSQPAQHEFALITDLDKASRHPSKQTWHAWFRRGALRFETGAGRYHLDWLHTSKLESSLSFKNRSMELSELVRFQEHLLAMCHLSQTGLWDVLRLWVLAGDITGLVFEVDPEEGQAFQRLALADGNGRSMKPFKAEWATVKDGYLFVGSMGREWTDDDGSVVHRDAQWVKRIDSNWHVQSLDWGQRFEALRAAVDAKLPGYLWHEAIIWDEWLARWLVLPRKESREPYSPTADETRGTNLLLLANDDFSVIETLRIGPLEPEWGFAAIRKVPGTNDTFAALKVREVGKRTATKLCVFDLSGRMLLEPIFEDVSEMKFEGMEFTCEAMQRPWRHSREFDPNPRSPIWRSSAAPEPLVWARSPAGSMLYSSQDGGPNLWQQETERIAKPSH</sequence>
<dbReference type="PANTHER" id="PTHR13023">
    <property type="entry name" value="APYRASE"/>
    <property type="match status" value="1"/>
</dbReference>
<protein>
    <submittedName>
        <fullName evidence="10">Soluble calcium-activated nucleotidase 1</fullName>
    </submittedName>
</protein>
<proteinExistence type="inferred from homology"/>
<feature type="region of interest" description="Disordered" evidence="7">
    <location>
        <begin position="1695"/>
        <end position="1718"/>
    </location>
</feature>
<dbReference type="GO" id="GO:0030166">
    <property type="term" value="P:proteoglycan biosynthetic process"/>
    <property type="evidence" value="ECO:0007669"/>
    <property type="project" value="TreeGrafter"/>
</dbReference>
<dbReference type="Pfam" id="PF06762">
    <property type="entry name" value="LMF1"/>
    <property type="match status" value="1"/>
</dbReference>
<dbReference type="InterPro" id="IPR057434">
    <property type="entry name" value="LMF1/2_N"/>
</dbReference>
<keyword evidence="4 6" id="KW-0106">Calcium</keyword>
<dbReference type="GO" id="GO:0005509">
    <property type="term" value="F:calcium ion binding"/>
    <property type="evidence" value="ECO:0007669"/>
    <property type="project" value="InterPro"/>
</dbReference>
<dbReference type="Gene3D" id="3.40.50.1820">
    <property type="entry name" value="alpha/beta hydrolase"/>
    <property type="match status" value="2"/>
</dbReference>
<feature type="binding site" evidence="6">
    <location>
        <position position="1398"/>
    </location>
    <ligand>
        <name>Ca(2+)</name>
        <dbReference type="ChEBI" id="CHEBI:29108"/>
    </ligand>
</feature>
<evidence type="ECO:0000313" key="11">
    <source>
        <dbReference type="Proteomes" id="UP000186817"/>
    </source>
</evidence>
<feature type="transmembrane region" description="Helical" evidence="8">
    <location>
        <begin position="549"/>
        <end position="568"/>
    </location>
</feature>
<feature type="binding site" evidence="6">
    <location>
        <position position="1465"/>
    </location>
    <ligand>
        <name>Ca(2+)</name>
        <dbReference type="ChEBI" id="CHEBI:29108"/>
    </ligand>
</feature>
<feature type="transmembrane region" description="Helical" evidence="8">
    <location>
        <begin position="518"/>
        <end position="537"/>
    </location>
</feature>
<evidence type="ECO:0000256" key="6">
    <source>
        <dbReference type="PIRSR" id="PIRSR609283-1"/>
    </source>
</evidence>
<feature type="region of interest" description="Disordered" evidence="7">
    <location>
        <begin position="844"/>
        <end position="871"/>
    </location>
</feature>
<feature type="transmembrane region" description="Helical" evidence="8">
    <location>
        <begin position="457"/>
        <end position="475"/>
    </location>
</feature>
<feature type="compositionally biased region" description="Basic and acidic residues" evidence="7">
    <location>
        <begin position="1709"/>
        <end position="1718"/>
    </location>
</feature>
<evidence type="ECO:0000256" key="8">
    <source>
        <dbReference type="SAM" id="Phobius"/>
    </source>
</evidence>
<keyword evidence="8" id="KW-0812">Transmembrane</keyword>
<dbReference type="GO" id="GO:0051604">
    <property type="term" value="P:protein maturation"/>
    <property type="evidence" value="ECO:0007669"/>
    <property type="project" value="InterPro"/>
</dbReference>
<comment type="caution">
    <text evidence="10">The sequence shown here is derived from an EMBL/GenBank/DDBJ whole genome shotgun (WGS) entry which is preliminary data.</text>
</comment>
<feature type="binding site" evidence="6">
    <location>
        <position position="1595"/>
    </location>
    <ligand>
        <name>Ca(2+)</name>
        <dbReference type="ChEBI" id="CHEBI:29108"/>
    </ligand>
</feature>
<feature type="region of interest" description="Disordered" evidence="7">
    <location>
        <begin position="277"/>
        <end position="337"/>
    </location>
</feature>
<dbReference type="Gene3D" id="2.120.10.100">
    <property type="entry name" value="Apyrase"/>
    <property type="match status" value="1"/>
</dbReference>
<dbReference type="OrthoDB" id="434126at2759"/>
<reference evidence="10 11" key="1">
    <citation type="submission" date="2016-02" db="EMBL/GenBank/DDBJ databases">
        <title>Genome analysis of coral dinoflagellate symbionts highlights evolutionary adaptations to a symbiotic lifestyle.</title>
        <authorList>
            <person name="Aranda M."/>
            <person name="Li Y."/>
            <person name="Liew Y.J."/>
            <person name="Baumgarten S."/>
            <person name="Simakov O."/>
            <person name="Wilson M."/>
            <person name="Piel J."/>
            <person name="Ashoor H."/>
            <person name="Bougouffa S."/>
            <person name="Bajic V.B."/>
            <person name="Ryu T."/>
            <person name="Ravasi T."/>
            <person name="Bayer T."/>
            <person name="Micklem G."/>
            <person name="Kim H."/>
            <person name="Bhak J."/>
            <person name="Lajeunesse T.C."/>
            <person name="Voolstra C.R."/>
        </authorList>
    </citation>
    <scope>NUCLEOTIDE SEQUENCE [LARGE SCALE GENOMIC DNA]</scope>
    <source>
        <strain evidence="10 11">CCMP2467</strain>
    </source>
</reference>
<keyword evidence="2 6" id="KW-0479">Metal-binding</keyword>
<evidence type="ECO:0000256" key="3">
    <source>
        <dbReference type="ARBA" id="ARBA00022801"/>
    </source>
</evidence>
<dbReference type="SUPFAM" id="SSF53474">
    <property type="entry name" value="alpha/beta-Hydrolases"/>
    <property type="match status" value="2"/>
</dbReference>
<comment type="cofactor">
    <cofactor evidence="1 6">
        <name>Ca(2+)</name>
        <dbReference type="ChEBI" id="CHEBI:29108"/>
    </cofactor>
</comment>
<evidence type="ECO:0000256" key="5">
    <source>
        <dbReference type="ARBA" id="ARBA00025738"/>
    </source>
</evidence>
<feature type="domain" description="Lipase maturation factor 1/2 N-terminal" evidence="9">
    <location>
        <begin position="387"/>
        <end position="463"/>
    </location>
</feature>
<feature type="binding site" evidence="6">
    <location>
        <position position="1647"/>
    </location>
    <ligand>
        <name>Ca(2+)</name>
        <dbReference type="ChEBI" id="CHEBI:29108"/>
    </ligand>
</feature>
<dbReference type="InterPro" id="IPR029058">
    <property type="entry name" value="AB_hydrolase_fold"/>
</dbReference>
<accession>A0A1Q9F2N1</accession>
<dbReference type="Pfam" id="PF06079">
    <property type="entry name" value="Apyrase"/>
    <property type="match status" value="1"/>
</dbReference>
<feature type="binding site" evidence="6">
    <location>
        <position position="1534"/>
    </location>
    <ligand>
        <name>Ca(2+)</name>
        <dbReference type="ChEBI" id="CHEBI:29108"/>
    </ligand>
</feature>
<name>A0A1Q9F2N1_SYMMI</name>
<keyword evidence="8" id="KW-1133">Transmembrane helix</keyword>
<evidence type="ECO:0000256" key="1">
    <source>
        <dbReference type="ARBA" id="ARBA00001913"/>
    </source>
</evidence>
<keyword evidence="3" id="KW-0378">Hydrolase</keyword>
<evidence type="ECO:0000256" key="7">
    <source>
        <dbReference type="SAM" id="MobiDB-lite"/>
    </source>
</evidence>
<dbReference type="GO" id="GO:0045134">
    <property type="term" value="F:UDP phosphatase activity"/>
    <property type="evidence" value="ECO:0007669"/>
    <property type="project" value="TreeGrafter"/>
</dbReference>
<dbReference type="Proteomes" id="UP000186817">
    <property type="component" value="Unassembled WGS sequence"/>
</dbReference>
<feature type="binding site" evidence="6">
    <location>
        <position position="1399"/>
    </location>
    <ligand>
        <name>Ca(2+)</name>
        <dbReference type="ChEBI" id="CHEBI:29108"/>
    </ligand>
</feature>
<dbReference type="PANTHER" id="PTHR13023:SF3">
    <property type="entry name" value="SOLUBLE CALCIUM-ACTIVATED NUCLEOTIDASE 1"/>
    <property type="match status" value="1"/>
</dbReference>
<dbReference type="InterPro" id="IPR036258">
    <property type="entry name" value="Apyrase_sf"/>
</dbReference>
<evidence type="ECO:0000256" key="2">
    <source>
        <dbReference type="ARBA" id="ARBA00022723"/>
    </source>
</evidence>